<feature type="transmembrane region" description="Helical" evidence="7">
    <location>
        <begin position="439"/>
        <end position="460"/>
    </location>
</feature>
<keyword evidence="6 7" id="KW-0472">Membrane</keyword>
<dbReference type="RefSeq" id="WP_215792230.1">
    <property type="nucleotide sequence ID" value="NZ_JAHKKG010000010.1"/>
</dbReference>
<dbReference type="Pfam" id="PF02687">
    <property type="entry name" value="FtsX"/>
    <property type="match status" value="1"/>
</dbReference>
<feature type="transmembrane region" description="Helical" evidence="7">
    <location>
        <begin position="20"/>
        <end position="39"/>
    </location>
</feature>
<feature type="transmembrane region" description="Helical" evidence="7">
    <location>
        <begin position="785"/>
        <end position="806"/>
    </location>
</feature>
<evidence type="ECO:0000256" key="6">
    <source>
        <dbReference type="ARBA" id="ARBA00023136"/>
    </source>
</evidence>
<evidence type="ECO:0000256" key="1">
    <source>
        <dbReference type="ARBA" id="ARBA00004651"/>
    </source>
</evidence>
<keyword evidence="10" id="KW-1185">Reference proteome</keyword>
<feature type="transmembrane region" description="Helical" evidence="7">
    <location>
        <begin position="401"/>
        <end position="419"/>
    </location>
</feature>
<accession>A0ABS5YX08</accession>
<reference evidence="9 10" key="1">
    <citation type="submission" date="2021-06" db="EMBL/GenBank/DDBJ databases">
        <title>Actinoplanes lichenicola sp. nov., and Actinoplanes ovalisporus sp. nov., isolated from lichen in Thailand.</title>
        <authorList>
            <person name="Saeng-In P."/>
            <person name="Kanchanasin P."/>
            <person name="Yuki M."/>
            <person name="Kudo T."/>
            <person name="Ohkuma M."/>
            <person name="Phongsopitanun W."/>
            <person name="Tanasupawat S."/>
        </authorList>
    </citation>
    <scope>NUCLEOTIDE SEQUENCE [LARGE SCALE GENOMIC DNA]</scope>
    <source>
        <strain evidence="9 10">NBRC 110975</strain>
    </source>
</reference>
<evidence type="ECO:0000256" key="5">
    <source>
        <dbReference type="ARBA" id="ARBA00022989"/>
    </source>
</evidence>
<feature type="transmembrane region" description="Helical" evidence="7">
    <location>
        <begin position="734"/>
        <end position="755"/>
    </location>
</feature>
<evidence type="ECO:0000259" key="8">
    <source>
        <dbReference type="Pfam" id="PF02687"/>
    </source>
</evidence>
<dbReference type="Proteomes" id="UP001519654">
    <property type="component" value="Unassembled WGS sequence"/>
</dbReference>
<dbReference type="InterPro" id="IPR051447">
    <property type="entry name" value="Lipoprotein-release_system"/>
</dbReference>
<evidence type="ECO:0000313" key="9">
    <source>
        <dbReference type="EMBL" id="MBU2667976.1"/>
    </source>
</evidence>
<dbReference type="EMBL" id="JAHKKG010000010">
    <property type="protein sequence ID" value="MBU2667976.1"/>
    <property type="molecule type" value="Genomic_DNA"/>
</dbReference>
<dbReference type="PANTHER" id="PTHR30489">
    <property type="entry name" value="LIPOPROTEIN-RELEASING SYSTEM TRANSMEMBRANE PROTEIN LOLE"/>
    <property type="match status" value="1"/>
</dbReference>
<keyword evidence="5 7" id="KW-1133">Transmembrane helix</keyword>
<feature type="transmembrane region" description="Helical" evidence="7">
    <location>
        <begin position="318"/>
        <end position="342"/>
    </location>
</feature>
<feature type="transmembrane region" description="Helical" evidence="7">
    <location>
        <begin position="270"/>
        <end position="297"/>
    </location>
</feature>
<organism evidence="9 10">
    <name type="scientific">Paractinoplanes bogorensis</name>
    <dbReference type="NCBI Taxonomy" id="1610840"/>
    <lineage>
        <taxon>Bacteria</taxon>
        <taxon>Bacillati</taxon>
        <taxon>Actinomycetota</taxon>
        <taxon>Actinomycetes</taxon>
        <taxon>Micromonosporales</taxon>
        <taxon>Micromonosporaceae</taxon>
        <taxon>Paractinoplanes</taxon>
    </lineage>
</organism>
<evidence type="ECO:0000256" key="4">
    <source>
        <dbReference type="ARBA" id="ARBA00022692"/>
    </source>
</evidence>
<comment type="subcellular location">
    <subcellularLocation>
        <location evidence="1">Cell membrane</location>
        <topology evidence="1">Multi-pass membrane protein</topology>
    </subcellularLocation>
</comment>
<keyword evidence="3" id="KW-1003">Cell membrane</keyword>
<sequence length="860" mass="89050">MTLRYVLEAVRRRPAETVTAALAVALSVAFLISLGSFTARTGARLTERAAARVPVDWQVQVTPGSDPTISRTALASVPGVQGFREVDYAKVPGLTAVSPDGQTRTTGAAYVVALPADYATFARGELRTLVGSPTGAMVQQQTAANLAAAPGSTVTVVGTGRHVTLTGVVEMSAADSFFQVVGAPAGSGASAPPDNVLLVAPQQFRALAGTATIVRQFHVRLDHRALPSEPAKAADLVTRQANHLVAQVAGGALIGDNLEVALSAAREDAIYARLLVLLLGVPGLVLAAAIALLLISLRNDRQRRDLALLRLRGVTPRRAAVLLGAVALIDGLLGTIVGAVLARAAGTVSLPWLAGGVAAGMLLALLTELAPVARLLRGGSPTVQDAATALPPVRSPLPLRLGLDVILLCGSAVVFWLTARGGYQVVVVPEGIPVASVNYAALLAPALLWPGLALLIWRISALVLNRRGRRPTADPAGRMADLRHDVVRRRRRVIARGATGLAVAVAVTVSAAVFTTTYDRQARVDTALTVGSDVAMTLPADSGDTLDPGLAAVPGVTAVEQVSHRLVYVGPDLQDLYGVDAATIGRAAPLEDAFTPGSSIDAVMRKLATTRDGVLLSQETLHDYQLHPGDKVQLRLRTAKGSYAAVAFHVVGVITEFATAPRDSFVVANRSYLAETTGRPSVETLLVRTDDPRRVAAALHPPTGAQVNDITAPRVAVTSASGLAAGSLSGLARLSLTFGLLLAGAGAGLVLVVGATQRRRATTALAVLGATARQRAGFLWTEARWLITLGVAGGLVTGGLVAWQLIKVLNGIFDPAPQHPIVPWTVVGLTVAAVIGTAVVTAAASARWTGRVDASRLRDL</sequence>
<comment type="caution">
    <text evidence="9">The sequence shown here is derived from an EMBL/GenBank/DDBJ whole genome shotgun (WGS) entry which is preliminary data.</text>
</comment>
<evidence type="ECO:0000256" key="2">
    <source>
        <dbReference type="ARBA" id="ARBA00005236"/>
    </source>
</evidence>
<protein>
    <submittedName>
        <fullName evidence="9">FtsX-like permease family protein</fullName>
    </submittedName>
</protein>
<evidence type="ECO:0000256" key="7">
    <source>
        <dbReference type="SAM" id="Phobius"/>
    </source>
</evidence>
<evidence type="ECO:0000313" key="10">
    <source>
        <dbReference type="Proteomes" id="UP001519654"/>
    </source>
</evidence>
<evidence type="ECO:0000256" key="3">
    <source>
        <dbReference type="ARBA" id="ARBA00022475"/>
    </source>
</evidence>
<dbReference type="PANTHER" id="PTHR30489:SF0">
    <property type="entry name" value="LIPOPROTEIN-RELEASING SYSTEM TRANSMEMBRANE PROTEIN LOLE"/>
    <property type="match status" value="1"/>
</dbReference>
<proteinExistence type="inferred from homology"/>
<name>A0ABS5YX08_9ACTN</name>
<keyword evidence="4 7" id="KW-0812">Transmembrane</keyword>
<feature type="transmembrane region" description="Helical" evidence="7">
    <location>
        <begin position="493"/>
        <end position="514"/>
    </location>
</feature>
<feature type="transmembrane region" description="Helical" evidence="7">
    <location>
        <begin position="826"/>
        <end position="848"/>
    </location>
</feature>
<comment type="similarity">
    <text evidence="2">Belongs to the ABC-4 integral membrane protein family. LolC/E subfamily.</text>
</comment>
<dbReference type="InterPro" id="IPR003838">
    <property type="entry name" value="ABC3_permease_C"/>
</dbReference>
<gene>
    <name evidence="9" type="ORF">KOI35_31140</name>
</gene>
<feature type="domain" description="ABC3 transporter permease C-terminal" evidence="8">
    <location>
        <begin position="736"/>
        <end position="846"/>
    </location>
</feature>